<reference evidence="11" key="1">
    <citation type="submission" date="2016-04" db="EMBL/GenBank/DDBJ databases">
        <authorList>
            <person name="Evans L.H."/>
            <person name="Alamgir A."/>
            <person name="Owens N."/>
            <person name="Weber N.D."/>
            <person name="Virtaneva K."/>
            <person name="Barbian K."/>
            <person name="Babar A."/>
            <person name="Rosenke K."/>
        </authorList>
    </citation>
    <scope>NUCLEOTIDE SEQUENCE [LARGE SCALE GENOMIC DNA]</scope>
    <source>
        <strain evidence="11">CBS 101.48</strain>
    </source>
</reference>
<protein>
    <recommendedName>
        <fullName evidence="3 8">Replication factor C subunit 1</fullName>
    </recommendedName>
</protein>
<keyword evidence="12" id="KW-1185">Reference proteome</keyword>
<keyword evidence="5 8" id="KW-0547">Nucleotide-binding</keyword>
<dbReference type="InParanoid" id="A0A163JRT6"/>
<dbReference type="Pfam" id="PF08519">
    <property type="entry name" value="RFC1"/>
    <property type="match status" value="1"/>
</dbReference>
<feature type="region of interest" description="Disordered" evidence="9">
    <location>
        <begin position="45"/>
        <end position="195"/>
    </location>
</feature>
<dbReference type="Gene3D" id="3.40.50.300">
    <property type="entry name" value="P-loop containing nucleotide triphosphate hydrolases"/>
    <property type="match status" value="1"/>
</dbReference>
<dbReference type="GO" id="GO:0005524">
    <property type="term" value="F:ATP binding"/>
    <property type="evidence" value="ECO:0007669"/>
    <property type="project" value="UniProtKB-UniRule"/>
</dbReference>
<dbReference type="EMBL" id="LT553527">
    <property type="protein sequence ID" value="SAM01413.1"/>
    <property type="molecule type" value="Genomic_DNA"/>
</dbReference>
<comment type="subcellular location">
    <subcellularLocation>
        <location evidence="1 8">Nucleus</location>
    </subcellularLocation>
</comment>
<evidence type="ECO:0000256" key="3">
    <source>
        <dbReference type="ARBA" id="ARBA00020401"/>
    </source>
</evidence>
<dbReference type="InterPro" id="IPR036420">
    <property type="entry name" value="BRCT_dom_sf"/>
</dbReference>
<dbReference type="CDD" id="cd00009">
    <property type="entry name" value="AAA"/>
    <property type="match status" value="1"/>
</dbReference>
<dbReference type="FunFam" id="3.40.50.10190:FF:000001">
    <property type="entry name" value="Replication factor C subunit 1"/>
    <property type="match status" value="1"/>
</dbReference>
<feature type="compositionally biased region" description="Acidic residues" evidence="9">
    <location>
        <begin position="851"/>
        <end position="863"/>
    </location>
</feature>
<organism evidence="11">
    <name type="scientific">Absidia glauca</name>
    <name type="common">Pin mould</name>
    <dbReference type="NCBI Taxonomy" id="4829"/>
    <lineage>
        <taxon>Eukaryota</taxon>
        <taxon>Fungi</taxon>
        <taxon>Fungi incertae sedis</taxon>
        <taxon>Mucoromycota</taxon>
        <taxon>Mucoromycotina</taxon>
        <taxon>Mucoromycetes</taxon>
        <taxon>Mucorales</taxon>
        <taxon>Cunninghamellaceae</taxon>
        <taxon>Absidia</taxon>
    </lineage>
</organism>
<dbReference type="PROSITE" id="PS50172">
    <property type="entry name" value="BRCT"/>
    <property type="match status" value="1"/>
</dbReference>
<evidence type="ECO:0000256" key="8">
    <source>
        <dbReference type="PIRNR" id="PIRNR036578"/>
    </source>
</evidence>
<dbReference type="FunCoup" id="A0A163JRT6">
    <property type="interactions" value="976"/>
</dbReference>
<dbReference type="Gene3D" id="1.10.8.60">
    <property type="match status" value="1"/>
</dbReference>
<dbReference type="SUPFAM" id="SSF52113">
    <property type="entry name" value="BRCT domain"/>
    <property type="match status" value="1"/>
</dbReference>
<evidence type="ECO:0000313" key="12">
    <source>
        <dbReference type="Proteomes" id="UP000078561"/>
    </source>
</evidence>
<dbReference type="Pfam" id="PF25361">
    <property type="entry name" value="AAA_lid_RFC1"/>
    <property type="match status" value="1"/>
</dbReference>
<evidence type="ECO:0000256" key="7">
    <source>
        <dbReference type="ARBA" id="ARBA00023242"/>
    </source>
</evidence>
<evidence type="ECO:0000256" key="4">
    <source>
        <dbReference type="ARBA" id="ARBA00022705"/>
    </source>
</evidence>
<dbReference type="Gene3D" id="1.20.272.10">
    <property type="match status" value="1"/>
</dbReference>
<dbReference type="GO" id="GO:0005634">
    <property type="term" value="C:nucleus"/>
    <property type="evidence" value="ECO:0007669"/>
    <property type="project" value="UniProtKB-SubCell"/>
</dbReference>
<keyword evidence="6 8" id="KW-0067">ATP-binding</keyword>
<dbReference type="InterPro" id="IPR003593">
    <property type="entry name" value="AAA+_ATPase"/>
</dbReference>
<dbReference type="InterPro" id="IPR003959">
    <property type="entry name" value="ATPase_AAA_core"/>
</dbReference>
<dbReference type="SMART" id="SM00292">
    <property type="entry name" value="BRCT"/>
    <property type="match status" value="1"/>
</dbReference>
<dbReference type="PANTHER" id="PTHR23389:SF6">
    <property type="entry name" value="REPLICATION FACTOR C SUBUNIT 1"/>
    <property type="match status" value="1"/>
</dbReference>
<gene>
    <name evidence="11" type="primary">ABSGL_07154.1 scaffold 8717</name>
</gene>
<dbReference type="OrthoDB" id="446168at2759"/>
<dbReference type="GO" id="GO:0016887">
    <property type="term" value="F:ATP hydrolysis activity"/>
    <property type="evidence" value="ECO:0007669"/>
    <property type="project" value="InterPro"/>
</dbReference>
<dbReference type="GO" id="GO:0003689">
    <property type="term" value="F:DNA clamp loader activity"/>
    <property type="evidence" value="ECO:0007669"/>
    <property type="project" value="UniProtKB-UniRule"/>
</dbReference>
<dbReference type="GO" id="GO:0006281">
    <property type="term" value="P:DNA repair"/>
    <property type="evidence" value="ECO:0007669"/>
    <property type="project" value="InterPro"/>
</dbReference>
<evidence type="ECO:0000256" key="6">
    <source>
        <dbReference type="ARBA" id="ARBA00022840"/>
    </source>
</evidence>
<keyword evidence="7 8" id="KW-0539">Nucleus</keyword>
<evidence type="ECO:0000313" key="11">
    <source>
        <dbReference type="EMBL" id="SAM01413.1"/>
    </source>
</evidence>
<dbReference type="STRING" id="4829.A0A163JRT6"/>
<accession>A0A163JRT6</accession>
<keyword evidence="4 8" id="KW-0235">DNA replication</keyword>
<dbReference type="Proteomes" id="UP000078561">
    <property type="component" value="Unassembled WGS sequence"/>
</dbReference>
<name>A0A163JRT6_ABSGL</name>
<evidence type="ECO:0000256" key="5">
    <source>
        <dbReference type="ARBA" id="ARBA00022741"/>
    </source>
</evidence>
<dbReference type="SUPFAM" id="SSF48019">
    <property type="entry name" value="post-AAA+ oligomerization domain-like"/>
    <property type="match status" value="1"/>
</dbReference>
<feature type="compositionally biased region" description="Low complexity" evidence="9">
    <location>
        <begin position="127"/>
        <end position="137"/>
    </location>
</feature>
<feature type="region of interest" description="Disordered" evidence="9">
    <location>
        <begin position="294"/>
        <end position="317"/>
    </location>
</feature>
<comment type="similarity">
    <text evidence="2 8">Belongs to the activator 1 large subunit family.</text>
</comment>
<dbReference type="InterPro" id="IPR001357">
    <property type="entry name" value="BRCT_dom"/>
</dbReference>
<evidence type="ECO:0000256" key="1">
    <source>
        <dbReference type="ARBA" id="ARBA00004123"/>
    </source>
</evidence>
<dbReference type="PIRSF" id="PIRSF036578">
    <property type="entry name" value="RFC1"/>
    <property type="match status" value="1"/>
</dbReference>
<dbReference type="FunFam" id="3.40.50.300:FF:000395">
    <property type="entry name" value="Replication factor C subunit 1"/>
    <property type="match status" value="1"/>
</dbReference>
<dbReference type="GO" id="GO:0006271">
    <property type="term" value="P:DNA strand elongation involved in DNA replication"/>
    <property type="evidence" value="ECO:0007669"/>
    <property type="project" value="UniProtKB-ARBA"/>
</dbReference>
<dbReference type="CDD" id="cd18140">
    <property type="entry name" value="HLD_clamp_RFC"/>
    <property type="match status" value="1"/>
</dbReference>
<feature type="domain" description="BRCT" evidence="10">
    <location>
        <begin position="215"/>
        <end position="282"/>
    </location>
</feature>
<dbReference type="InterPro" id="IPR027417">
    <property type="entry name" value="P-loop_NTPase"/>
</dbReference>
<proteinExistence type="inferred from homology"/>
<evidence type="ECO:0000256" key="9">
    <source>
        <dbReference type="SAM" id="MobiDB-lite"/>
    </source>
</evidence>
<dbReference type="OMA" id="QENYLHY"/>
<evidence type="ECO:0000259" key="10">
    <source>
        <dbReference type="PROSITE" id="PS50172"/>
    </source>
</evidence>
<dbReference type="SUPFAM" id="SSF52540">
    <property type="entry name" value="P-loop containing nucleoside triphosphate hydrolases"/>
    <property type="match status" value="1"/>
</dbReference>
<dbReference type="GO" id="GO:0005663">
    <property type="term" value="C:DNA replication factor C complex"/>
    <property type="evidence" value="ECO:0007669"/>
    <property type="project" value="InterPro"/>
</dbReference>
<evidence type="ECO:0000256" key="2">
    <source>
        <dbReference type="ARBA" id="ARBA00006116"/>
    </source>
</evidence>
<dbReference type="AlphaFoldDB" id="A0A163JRT6"/>
<dbReference type="InterPro" id="IPR012178">
    <property type="entry name" value="RFC1"/>
</dbReference>
<feature type="compositionally biased region" description="Basic and acidic residues" evidence="9">
    <location>
        <begin position="82"/>
        <end position="96"/>
    </location>
</feature>
<dbReference type="Pfam" id="PF00533">
    <property type="entry name" value="BRCT"/>
    <property type="match status" value="1"/>
</dbReference>
<sequence>MRFQAEVEIDFVLTSGLNFGAGAFFTSFSSTNQLTMAGITSFFKPAPKKTTEEGSQRKKRVIQVSDEEDNNDSATQPPVKKSKGDKPSPYFGEKKTSGAKAAAVKSEQTDNNDGDSVMTEPAKKPTTKAAKAPPKAKAAPKEKAPPKAKAPPKTKAAPKAATKTAVKSEDADFMPTEEATESNVKEKKPSKRAGFYQMMNRAPPSALGSRPKPVGKNGCLTGLTFVLSGEFETITKEDISDTIKTYGGRVTSAVSGKTTYLLRGRDAGESKLAKAKALKTTILDEDDFYNLFDQSGGEKPAPAEPVKKPAAATTKPKAEVSRTVVSGGGESLWTEKHKPQTLAQIIGNKSTVEKLSVWLDEWHSNLKRGFPESGEGLSSYRSVLISGPPGIGKTTTAQILAKEYGYSALEFNASDTRNKKVLEDMITETTCNRSVTEFFHGDGSGKDSKAKKSRSTGGKVLLIMDEVDGMSGGDRGGSAELARLIRNTKIPIICICNDSRSDKVKPLLKVCFEAKFTRTPARSLRPMLMKIAEKEHLTIEPNALDELVSLTGNDIRQIINILSTYRLSHDDMKYGDAKIIGTQNQKYSQISLFDIPLRLLGGSAWQHPVINKLADVYFHDYSLANLMIFENYTKSSPTKARKWNTTGSAKETECLEMDLLAKAANAIAEGDLVDHRISRKQEYSLMPVHSILSCVRPAYYAEGSLAGNRIGFPLWLGQNSKTAKNKRLLANVQNKLRTKATVDLSEIRQHYVPALTTNLFADIAEGQYDKAMDTMDFYYLDRENLETLSDLSLTPKAAMDSLNAAAKRNFNKAYKKRSHPMLFELSDTTPLKSKSKAPVEDREGLIFNVDPVDESDDDEGALV</sequence>
<dbReference type="PANTHER" id="PTHR23389">
    <property type="entry name" value="CHROMOSOME TRANSMISSION FIDELITY FACTOR 18"/>
    <property type="match status" value="1"/>
</dbReference>
<dbReference type="InterPro" id="IPR047854">
    <property type="entry name" value="RFC_lid"/>
</dbReference>
<dbReference type="InterPro" id="IPR008921">
    <property type="entry name" value="DNA_pol3_clamp-load_cplx_C"/>
</dbReference>
<feature type="compositionally biased region" description="Low complexity" evidence="9">
    <location>
        <begin position="151"/>
        <end position="165"/>
    </location>
</feature>
<dbReference type="SMART" id="SM00382">
    <property type="entry name" value="AAA"/>
    <property type="match status" value="1"/>
</dbReference>
<dbReference type="InterPro" id="IPR013725">
    <property type="entry name" value="DNA_replication_fac_RFC1_C"/>
</dbReference>
<dbReference type="Pfam" id="PF00004">
    <property type="entry name" value="AAA"/>
    <property type="match status" value="1"/>
</dbReference>
<dbReference type="GO" id="GO:0003677">
    <property type="term" value="F:DNA binding"/>
    <property type="evidence" value="ECO:0007669"/>
    <property type="project" value="InterPro"/>
</dbReference>
<feature type="region of interest" description="Disordered" evidence="9">
    <location>
        <begin position="830"/>
        <end position="863"/>
    </location>
</feature>
<dbReference type="Gene3D" id="3.40.50.10190">
    <property type="entry name" value="BRCT domain"/>
    <property type="match status" value="1"/>
</dbReference>